<sequence>MARSAEYAAKALERKKRFMAQAKKNNIFKARRRNNFAKRYPFNNQANQQQNQHQQKQDSKAFRQRGFFQVLPTDDIPQIPECSHGPCLLFKKNKNGLEAEETFFACAIYRNQADFCDFKRQYNVETGEINQLEGEGEEQEKKKKKKKIFGYNRIPKALSEMKPTDTVLYCKDCINVFPNKHECVCEPVERDVLARPTTILPPVDEQHGESQFFFSDESLNVILKAVEKSKSDGVLCIGAPRIFENVRALFPEKNSKKKLHALSFPYFFGCVSTRHYNSENTVFQHLQVTYEGHKLYRYSEKTIVRLFTNLPFECIDLKDVSGYKFCNVCDRYVTERNVHCERCDSCTSVEQGKWNHCELCDKCVKPRYVHCAQCARCHLYGRCIQKTPDTCC</sequence>
<keyword evidence="4" id="KW-0808">Transferase</keyword>
<dbReference type="PANTHER" id="PTHR13493">
    <property type="entry name" value="ZINC FINGER CCHC DOMAIN-CONTAINING"/>
    <property type="match status" value="1"/>
</dbReference>
<evidence type="ECO:0000256" key="2">
    <source>
        <dbReference type="ARBA" id="ARBA00022490"/>
    </source>
</evidence>
<keyword evidence="3" id="KW-0489">Methyltransferase</keyword>
<dbReference type="GO" id="GO:0008988">
    <property type="term" value="F:rRNA (adenine-N6-)-methyltransferase activity"/>
    <property type="evidence" value="ECO:0007669"/>
    <property type="project" value="InterPro"/>
</dbReference>
<dbReference type="EnsemblMetazoa" id="CJA15356.1">
    <property type="protein sequence ID" value="CJA15356.1"/>
    <property type="gene ID" value="WBGene00134560"/>
</dbReference>
<dbReference type="Pfam" id="PF10237">
    <property type="entry name" value="N6-adenineMlase"/>
    <property type="match status" value="1"/>
</dbReference>
<evidence type="ECO:0000256" key="3">
    <source>
        <dbReference type="ARBA" id="ARBA00022603"/>
    </source>
</evidence>
<protein>
    <submittedName>
        <fullName evidence="5">Uncharacterized protein</fullName>
    </submittedName>
</protein>
<dbReference type="GO" id="GO:0005737">
    <property type="term" value="C:cytoplasm"/>
    <property type="evidence" value="ECO:0007669"/>
    <property type="project" value="UniProtKB-SubCell"/>
</dbReference>
<dbReference type="PROSITE" id="PS50216">
    <property type="entry name" value="DHHC"/>
    <property type="match status" value="1"/>
</dbReference>
<dbReference type="InterPro" id="IPR039846">
    <property type="entry name" value="ZCCHC4"/>
</dbReference>
<evidence type="ECO:0000256" key="4">
    <source>
        <dbReference type="ARBA" id="ARBA00022679"/>
    </source>
</evidence>
<dbReference type="AlphaFoldDB" id="A0A8R1I519"/>
<dbReference type="GO" id="GO:0005730">
    <property type="term" value="C:nucleolus"/>
    <property type="evidence" value="ECO:0007669"/>
    <property type="project" value="TreeGrafter"/>
</dbReference>
<proteinExistence type="predicted"/>
<evidence type="ECO:0000313" key="5">
    <source>
        <dbReference type="EnsemblMetazoa" id="CJA15356.1"/>
    </source>
</evidence>
<evidence type="ECO:0000313" key="6">
    <source>
        <dbReference type="Proteomes" id="UP000005237"/>
    </source>
</evidence>
<keyword evidence="6" id="KW-1185">Reference proteome</keyword>
<dbReference type="InterPro" id="IPR041370">
    <property type="entry name" value="Mlase_EEF1AKMT1/ZCCHC4"/>
</dbReference>
<comment type="subcellular location">
    <subcellularLocation>
        <location evidence="1">Cytoplasm</location>
    </subcellularLocation>
</comment>
<keyword evidence="2" id="KW-0963">Cytoplasm</keyword>
<accession>A0A8R1I519</accession>
<evidence type="ECO:0000256" key="1">
    <source>
        <dbReference type="ARBA" id="ARBA00004496"/>
    </source>
</evidence>
<reference evidence="5" key="2">
    <citation type="submission" date="2022-06" db="UniProtKB">
        <authorList>
            <consortium name="EnsemblMetazoa"/>
        </authorList>
    </citation>
    <scope>IDENTIFICATION</scope>
    <source>
        <strain evidence="5">DF5081</strain>
    </source>
</reference>
<reference evidence="6" key="1">
    <citation type="submission" date="2010-08" db="EMBL/GenBank/DDBJ databases">
        <authorList>
            <consortium name="Caenorhabditis japonica Sequencing Consortium"/>
            <person name="Wilson R.K."/>
        </authorList>
    </citation>
    <scope>NUCLEOTIDE SEQUENCE [LARGE SCALE GENOMIC DNA]</scope>
    <source>
        <strain evidence="6">DF5081</strain>
    </source>
</reference>
<name>A0A8R1I519_CAEJA</name>
<dbReference type="PANTHER" id="PTHR13493:SF3">
    <property type="entry name" value="RRNA N6-ADENOSINE-METHYLTRANSFERASE ZCCHC4"/>
    <property type="match status" value="1"/>
</dbReference>
<dbReference type="Proteomes" id="UP000005237">
    <property type="component" value="Unassembled WGS sequence"/>
</dbReference>
<organism evidence="5 6">
    <name type="scientific">Caenorhabditis japonica</name>
    <dbReference type="NCBI Taxonomy" id="281687"/>
    <lineage>
        <taxon>Eukaryota</taxon>
        <taxon>Metazoa</taxon>
        <taxon>Ecdysozoa</taxon>
        <taxon>Nematoda</taxon>
        <taxon>Chromadorea</taxon>
        <taxon>Rhabditida</taxon>
        <taxon>Rhabditina</taxon>
        <taxon>Rhabditomorpha</taxon>
        <taxon>Rhabditoidea</taxon>
        <taxon>Rhabditidae</taxon>
        <taxon>Peloderinae</taxon>
        <taxon>Caenorhabditis</taxon>
    </lineage>
</organism>